<keyword evidence="4" id="KW-1185">Reference proteome</keyword>
<reference evidence="1 4" key="2">
    <citation type="submission" date="2016-01" db="EMBL/GenBank/DDBJ databases">
        <authorList>
            <person name="Varghese N."/>
        </authorList>
    </citation>
    <scope>NUCLEOTIDE SEQUENCE [LARGE SCALE GENOMIC DNA]</scope>
    <source>
        <strain evidence="1 4">HL-91</strain>
    </source>
</reference>
<dbReference type="RefSeq" id="WP_072245592.1">
    <property type="nucleotide sequence ID" value="NZ_FBYC01000004.1"/>
</dbReference>
<name>A0A0P7WIC2_9RHOB</name>
<proteinExistence type="predicted"/>
<dbReference type="InterPro" id="IPR045920">
    <property type="entry name" value="DUF6339"/>
</dbReference>
<dbReference type="STRING" id="1666912.Ga0058931_1274"/>
<protein>
    <submittedName>
        <fullName evidence="2">Uncharacterized protein</fullName>
    </submittedName>
</protein>
<dbReference type="OrthoDB" id="7826312at2"/>
<sequence>MPYPIVREDAAKSWFKKWQDACGEAGARVAPIELPKLEFRPLGDDFDWDNEIASVVHRLQTLLTDEGEKAFEAKGTVLVHEALPDHEALRDPEFWYWIACSVGRELIEARYPFKSNDQDNPDPDNEAQQEARNYLPGRNNFVGQNAKEVLFFRLWIRAEMGRLVEVSETVAESYEYARAGSVEFWRSHLLRVLYAQHRPLLRAFLDFQFPVPDRNKPKLTIPEIRQLAKDLAKACANVSVEVLDQDQSKAFVERVWARTSARKAWVKG</sequence>
<accession>A0A0P7WIC2</accession>
<dbReference type="EMBL" id="LJSG01000018">
    <property type="protein sequence ID" value="KPP90327.1"/>
    <property type="molecule type" value="Genomic_DNA"/>
</dbReference>
<dbReference type="Proteomes" id="UP000182045">
    <property type="component" value="Unassembled WGS sequence"/>
</dbReference>
<gene>
    <name evidence="1" type="ORF">Ga0058931_1274</name>
    <name evidence="2" type="ORF">HLUCCA05_13840</name>
</gene>
<organism evidence="2 3">
    <name type="scientific">Roseibaca calidilacus</name>
    <dbReference type="NCBI Taxonomy" id="1666912"/>
    <lineage>
        <taxon>Bacteria</taxon>
        <taxon>Pseudomonadati</taxon>
        <taxon>Pseudomonadota</taxon>
        <taxon>Alphaproteobacteria</taxon>
        <taxon>Rhodobacterales</taxon>
        <taxon>Paracoccaceae</taxon>
        <taxon>Roseinatronobacter</taxon>
    </lineage>
</organism>
<dbReference type="Proteomes" id="UP000050413">
    <property type="component" value="Unassembled WGS sequence"/>
</dbReference>
<evidence type="ECO:0000313" key="1">
    <source>
        <dbReference type="EMBL" id="CUX80686.1"/>
    </source>
</evidence>
<evidence type="ECO:0000313" key="2">
    <source>
        <dbReference type="EMBL" id="KPP90327.1"/>
    </source>
</evidence>
<dbReference type="EMBL" id="FBYC01000004">
    <property type="protein sequence ID" value="CUX80686.1"/>
    <property type="molecule type" value="Genomic_DNA"/>
</dbReference>
<evidence type="ECO:0000313" key="4">
    <source>
        <dbReference type="Proteomes" id="UP000182045"/>
    </source>
</evidence>
<reference evidence="2 3" key="1">
    <citation type="submission" date="2015-09" db="EMBL/GenBank/DDBJ databases">
        <title>Identification and resolution of microdiversity through metagenomic sequencing of parallel consortia.</title>
        <authorList>
            <person name="Nelson W.C."/>
            <person name="Romine M.F."/>
            <person name="Lindemann S.R."/>
        </authorList>
    </citation>
    <scope>NUCLEOTIDE SEQUENCE [LARGE SCALE GENOMIC DNA]</scope>
    <source>
        <strain evidence="2">HL-91</strain>
    </source>
</reference>
<dbReference type="AlphaFoldDB" id="A0A0P7WIC2"/>
<comment type="caution">
    <text evidence="2">The sequence shown here is derived from an EMBL/GenBank/DDBJ whole genome shotgun (WGS) entry which is preliminary data.</text>
</comment>
<evidence type="ECO:0000313" key="3">
    <source>
        <dbReference type="Proteomes" id="UP000050413"/>
    </source>
</evidence>
<dbReference type="Pfam" id="PF19866">
    <property type="entry name" value="DUF6339"/>
    <property type="match status" value="1"/>
</dbReference>